<keyword evidence="1" id="KW-1133">Transmembrane helix</keyword>
<sequence length="111" mass="12416">MIWLKMLIGAVMVLVIQLFAQTRFFYLAALAPLFPTFALISHFIVGTERSQADLKVALIFSILGVIPHLVYTLVVFVGINYISLYKALMLGVVAWIIAAAILVLTWQYIQS</sequence>
<dbReference type="GeneID" id="33058675"/>
<organism evidence="2 3">
    <name type="scientific">Psychrobacter alimentarius</name>
    <dbReference type="NCBI Taxonomy" id="261164"/>
    <lineage>
        <taxon>Bacteria</taxon>
        <taxon>Pseudomonadati</taxon>
        <taxon>Pseudomonadota</taxon>
        <taxon>Gammaproteobacteria</taxon>
        <taxon>Moraxellales</taxon>
        <taxon>Moraxellaceae</taxon>
        <taxon>Psychrobacter</taxon>
    </lineage>
</organism>
<evidence type="ECO:0000313" key="2">
    <source>
        <dbReference type="EMBL" id="AMT97227.1"/>
    </source>
</evidence>
<reference evidence="2 3" key="1">
    <citation type="submission" date="2016-03" db="EMBL/GenBank/DDBJ databases">
        <title>Genome sequencing of Psychrobacter alimentarius PAMC 27889.</title>
        <authorList>
            <person name="Lee J."/>
            <person name="Kim O.-S."/>
        </authorList>
    </citation>
    <scope>NUCLEOTIDE SEQUENCE [LARGE SCALE GENOMIC DNA]</scope>
    <source>
        <strain evidence="2 3">PAMC 27889</strain>
    </source>
</reference>
<evidence type="ECO:0000256" key="1">
    <source>
        <dbReference type="SAM" id="Phobius"/>
    </source>
</evidence>
<dbReference type="EMBL" id="CP014945">
    <property type="protein sequence ID" value="AMT97227.1"/>
    <property type="molecule type" value="Genomic_DNA"/>
</dbReference>
<keyword evidence="3" id="KW-1185">Reference proteome</keyword>
<proteinExistence type="predicted"/>
<evidence type="ECO:0000313" key="3">
    <source>
        <dbReference type="Proteomes" id="UP000076104"/>
    </source>
</evidence>
<feature type="transmembrane region" description="Helical" evidence="1">
    <location>
        <begin position="30"/>
        <end position="46"/>
    </location>
</feature>
<gene>
    <name evidence="2" type="ORF">A3K91_1626</name>
</gene>
<dbReference type="InterPro" id="IPR009707">
    <property type="entry name" value="GlpM/YdgC"/>
</dbReference>
<protein>
    <submittedName>
        <fullName evidence="2">GlpM family protein</fullName>
    </submittedName>
</protein>
<accession>A0ABM5ZZ19</accession>
<keyword evidence="1" id="KW-0472">Membrane</keyword>
<dbReference type="Proteomes" id="UP000076104">
    <property type="component" value="Chromosome"/>
</dbReference>
<name>A0ABM5ZZ19_9GAMM</name>
<feature type="transmembrane region" description="Helical" evidence="1">
    <location>
        <begin position="58"/>
        <end position="82"/>
    </location>
</feature>
<dbReference type="RefSeq" id="WP_062844816.1">
    <property type="nucleotide sequence ID" value="NZ_CP014945.1"/>
</dbReference>
<keyword evidence="1" id="KW-0812">Transmembrane</keyword>
<dbReference type="Pfam" id="PF06942">
    <property type="entry name" value="GlpM"/>
    <property type="match status" value="1"/>
</dbReference>
<feature type="transmembrane region" description="Helical" evidence="1">
    <location>
        <begin position="88"/>
        <end position="109"/>
    </location>
</feature>